<evidence type="ECO:0000313" key="11">
    <source>
        <dbReference type="Proteomes" id="UP000196655"/>
    </source>
</evidence>
<dbReference type="InterPro" id="IPR000515">
    <property type="entry name" value="MetI-like"/>
</dbReference>
<proteinExistence type="inferred from homology"/>
<evidence type="ECO:0000259" key="9">
    <source>
        <dbReference type="PROSITE" id="PS50928"/>
    </source>
</evidence>
<feature type="transmembrane region" description="Helical" evidence="8">
    <location>
        <begin position="21"/>
        <end position="40"/>
    </location>
</feature>
<dbReference type="SUPFAM" id="SSF161098">
    <property type="entry name" value="MetI-like"/>
    <property type="match status" value="1"/>
</dbReference>
<dbReference type="AlphaFoldDB" id="A0A211ZK99"/>
<keyword evidence="5 8" id="KW-0812">Transmembrane</keyword>
<feature type="transmembrane region" description="Helical" evidence="8">
    <location>
        <begin position="210"/>
        <end position="233"/>
    </location>
</feature>
<dbReference type="PANTHER" id="PTHR42929:SF5">
    <property type="entry name" value="ABC TRANSPORTER PERMEASE PROTEIN"/>
    <property type="match status" value="1"/>
</dbReference>
<evidence type="ECO:0000256" key="4">
    <source>
        <dbReference type="ARBA" id="ARBA00022475"/>
    </source>
</evidence>
<dbReference type="Gene3D" id="1.10.3720.10">
    <property type="entry name" value="MetI-like"/>
    <property type="match status" value="1"/>
</dbReference>
<evidence type="ECO:0000256" key="8">
    <source>
        <dbReference type="RuleBase" id="RU363032"/>
    </source>
</evidence>
<protein>
    <submittedName>
        <fullName evidence="10">Polyamine ABC transporter permease</fullName>
    </submittedName>
</protein>
<comment type="similarity">
    <text evidence="2">Belongs to the binding-protein-dependent transport system permease family. CysTW subfamily.</text>
</comment>
<keyword evidence="3 8" id="KW-0813">Transport</keyword>
<feature type="domain" description="ABC transmembrane type-1" evidence="9">
    <location>
        <begin position="81"/>
        <end position="287"/>
    </location>
</feature>
<dbReference type="Proteomes" id="UP000196655">
    <property type="component" value="Unassembled WGS sequence"/>
</dbReference>
<dbReference type="CDD" id="cd06261">
    <property type="entry name" value="TM_PBP2"/>
    <property type="match status" value="1"/>
</dbReference>
<dbReference type="PANTHER" id="PTHR42929">
    <property type="entry name" value="INNER MEMBRANE ABC TRANSPORTER PERMEASE PROTEIN YDCU-RELATED-RELATED"/>
    <property type="match status" value="1"/>
</dbReference>
<feature type="transmembrane region" description="Helical" evidence="8">
    <location>
        <begin position="85"/>
        <end position="107"/>
    </location>
</feature>
<comment type="subcellular location">
    <subcellularLocation>
        <location evidence="1 8">Cell membrane</location>
        <topology evidence="1 8">Multi-pass membrane protein</topology>
    </subcellularLocation>
</comment>
<dbReference type="PROSITE" id="PS50928">
    <property type="entry name" value="ABC_TM1"/>
    <property type="match status" value="1"/>
</dbReference>
<name>A0A211ZK99_9PROT</name>
<sequence length="296" mass="32174">MTDVPHPLAAERPTLPRGWRLPLPLLVLPAALFVLLVYLWPTLGLFRTAFNEVGPTGAMVEAWSLQTTKDIFADSFTAELTLNSLWLSLVATALALALSYPVSLFLFRTKSRFRGLLAVVAIMPMLVSGVVRIFGWLAILGDRGLVNGIAQWLGLISTPMRLVFNWTGVTIGLAESIMPYMILALLAGFGRLDRTLEEAARSLGATPLRCFLRVTLPLSLPAIALAAGLGFVLSMSSYITPRLMGGGRIFVLATEIYEQATTNTNWPVAAVLAIYTLVLLLALAVVARLAARRLQR</sequence>
<evidence type="ECO:0000256" key="6">
    <source>
        <dbReference type="ARBA" id="ARBA00022989"/>
    </source>
</evidence>
<comment type="caution">
    <text evidence="10">The sequence shown here is derived from an EMBL/GenBank/DDBJ whole genome shotgun (WGS) entry which is preliminary data.</text>
</comment>
<evidence type="ECO:0000256" key="2">
    <source>
        <dbReference type="ARBA" id="ARBA00007069"/>
    </source>
</evidence>
<keyword evidence="7 8" id="KW-0472">Membrane</keyword>
<evidence type="ECO:0000256" key="3">
    <source>
        <dbReference type="ARBA" id="ARBA00022448"/>
    </source>
</evidence>
<accession>A0A211ZK99</accession>
<evidence type="ECO:0000313" key="10">
    <source>
        <dbReference type="EMBL" id="OWJ65698.1"/>
    </source>
</evidence>
<keyword evidence="6 8" id="KW-1133">Transmembrane helix</keyword>
<feature type="transmembrane region" description="Helical" evidence="8">
    <location>
        <begin position="116"/>
        <end position="139"/>
    </location>
</feature>
<dbReference type="GO" id="GO:0005886">
    <property type="term" value="C:plasma membrane"/>
    <property type="evidence" value="ECO:0007669"/>
    <property type="project" value="UniProtKB-SubCell"/>
</dbReference>
<feature type="transmembrane region" description="Helical" evidence="8">
    <location>
        <begin position="268"/>
        <end position="291"/>
    </location>
</feature>
<reference evidence="11" key="1">
    <citation type="submission" date="2017-05" db="EMBL/GenBank/DDBJ databases">
        <authorList>
            <person name="Macchi M."/>
            <person name="Festa S."/>
            <person name="Coppotelli B.M."/>
            <person name="Morelli I.S."/>
        </authorList>
    </citation>
    <scope>NUCLEOTIDE SEQUENCE [LARGE SCALE GENOMIC DNA]</scope>
    <source>
        <strain evidence="11">I</strain>
    </source>
</reference>
<feature type="transmembrane region" description="Helical" evidence="8">
    <location>
        <begin position="163"/>
        <end position="189"/>
    </location>
</feature>
<evidence type="ECO:0000256" key="5">
    <source>
        <dbReference type="ARBA" id="ARBA00022692"/>
    </source>
</evidence>
<dbReference type="GO" id="GO:0055085">
    <property type="term" value="P:transmembrane transport"/>
    <property type="evidence" value="ECO:0007669"/>
    <property type="project" value="InterPro"/>
</dbReference>
<keyword evidence="11" id="KW-1185">Reference proteome</keyword>
<dbReference type="EMBL" id="NHON01000033">
    <property type="protein sequence ID" value="OWJ65698.1"/>
    <property type="molecule type" value="Genomic_DNA"/>
</dbReference>
<keyword evidence="4" id="KW-1003">Cell membrane</keyword>
<dbReference type="RefSeq" id="WP_088152470.1">
    <property type="nucleotide sequence ID" value="NZ_NHON01000033.1"/>
</dbReference>
<gene>
    <name evidence="10" type="ORF">BWR60_18335</name>
</gene>
<organism evidence="10 11">
    <name type="scientific">Inquilinus limosus</name>
    <dbReference type="NCBI Taxonomy" id="171674"/>
    <lineage>
        <taxon>Bacteria</taxon>
        <taxon>Pseudomonadati</taxon>
        <taxon>Pseudomonadota</taxon>
        <taxon>Alphaproteobacteria</taxon>
        <taxon>Rhodospirillales</taxon>
        <taxon>Rhodospirillaceae</taxon>
        <taxon>Inquilinus</taxon>
    </lineage>
</organism>
<evidence type="ECO:0000256" key="1">
    <source>
        <dbReference type="ARBA" id="ARBA00004651"/>
    </source>
</evidence>
<dbReference type="OrthoDB" id="7915284at2"/>
<evidence type="ECO:0000256" key="7">
    <source>
        <dbReference type="ARBA" id="ARBA00023136"/>
    </source>
</evidence>
<dbReference type="InterPro" id="IPR035906">
    <property type="entry name" value="MetI-like_sf"/>
</dbReference>
<dbReference type="Pfam" id="PF00528">
    <property type="entry name" value="BPD_transp_1"/>
    <property type="match status" value="1"/>
</dbReference>